<gene>
    <name evidence="1" type="ORF">HDID_LOCUS9917</name>
</gene>
<evidence type="ECO:0000313" key="2">
    <source>
        <dbReference type="Proteomes" id="UP000274504"/>
    </source>
</evidence>
<dbReference type="Proteomes" id="UP000274504">
    <property type="component" value="Unassembled WGS sequence"/>
</dbReference>
<reference evidence="1 2" key="1">
    <citation type="submission" date="2018-11" db="EMBL/GenBank/DDBJ databases">
        <authorList>
            <consortium name="Pathogen Informatics"/>
        </authorList>
    </citation>
    <scope>NUCLEOTIDE SEQUENCE [LARGE SCALE GENOMIC DNA]</scope>
</reference>
<dbReference type="AlphaFoldDB" id="A0A3P6ZNP1"/>
<accession>A0A3P6ZNP1</accession>
<sequence>MPINAICTDMHSATSSISFTEDEGPTFPGYFKKNAFWVMQYTGLPFSVKTASTLFEQINDATILGLSDTSAYLDFIIGVEKPQERVIALFNVFRSITSVFEPKNIRSLSLY</sequence>
<dbReference type="EMBL" id="UYSG01011443">
    <property type="protein sequence ID" value="VDL62342.1"/>
    <property type="molecule type" value="Genomic_DNA"/>
</dbReference>
<protein>
    <submittedName>
        <fullName evidence="1">Uncharacterized protein</fullName>
    </submittedName>
</protein>
<organism evidence="1 2">
    <name type="scientific">Hymenolepis diminuta</name>
    <name type="common">Rat tapeworm</name>
    <dbReference type="NCBI Taxonomy" id="6216"/>
    <lineage>
        <taxon>Eukaryota</taxon>
        <taxon>Metazoa</taxon>
        <taxon>Spiralia</taxon>
        <taxon>Lophotrochozoa</taxon>
        <taxon>Platyhelminthes</taxon>
        <taxon>Cestoda</taxon>
        <taxon>Eucestoda</taxon>
        <taxon>Cyclophyllidea</taxon>
        <taxon>Hymenolepididae</taxon>
        <taxon>Hymenolepis</taxon>
    </lineage>
</organism>
<proteinExistence type="predicted"/>
<evidence type="ECO:0000313" key="1">
    <source>
        <dbReference type="EMBL" id="VDL62342.1"/>
    </source>
</evidence>
<name>A0A3P6ZNP1_HYMDI</name>